<dbReference type="Gene3D" id="3.40.50.150">
    <property type="entry name" value="Vaccinia Virus protein VP39"/>
    <property type="match status" value="1"/>
</dbReference>
<dbReference type="EMBL" id="JBHUOX010000018">
    <property type="protein sequence ID" value="MFD3002639.1"/>
    <property type="molecule type" value="Genomic_DNA"/>
</dbReference>
<evidence type="ECO:0000313" key="1">
    <source>
        <dbReference type="EMBL" id="MFD3002639.1"/>
    </source>
</evidence>
<sequence length="365" mass="42435">MEKVNVDFKRHFQDFEEWFLTKRSDINSHYATDDCINDELLRTTYSEMTNHLKILGECSYSLDIREQEAGKKHVLNSSLYRYIQESPYYWQIIKKPRGYAGDAEMMNIIYRHEYEGKTPFSKLFHKASASVEACQAVRNRRRFLTEEINKVQVGNILSFAAGPAQEILDLKEHDTLTPGRRYLAIDHDISTLRDASVNKSDNLNYALGNAFQLMKGEYRIFTPRKRFYASCDPTKDMKGLRKFLVHFKYKVDTLKNRKFSLVYSAGLFDYIKTFPEDTKGTTALTKNLFNLVEPGGELIIGNFSPTIPIGTRWMMEYVCDWQLIYRGKEELMNFTKSINKGQVDSVEVTSEPTGINLFLKVKKRS</sequence>
<evidence type="ECO:0008006" key="3">
    <source>
        <dbReference type="Google" id="ProtNLM"/>
    </source>
</evidence>
<organism evidence="1 2">
    <name type="scientific">Pontibacter toksunensis</name>
    <dbReference type="NCBI Taxonomy" id="1332631"/>
    <lineage>
        <taxon>Bacteria</taxon>
        <taxon>Pseudomonadati</taxon>
        <taxon>Bacteroidota</taxon>
        <taxon>Cytophagia</taxon>
        <taxon>Cytophagales</taxon>
        <taxon>Hymenobacteraceae</taxon>
        <taxon>Pontibacter</taxon>
    </lineage>
</organism>
<keyword evidence="2" id="KW-1185">Reference proteome</keyword>
<dbReference type="Proteomes" id="UP001597641">
    <property type="component" value="Unassembled WGS sequence"/>
</dbReference>
<comment type="caution">
    <text evidence="1">The sequence shown here is derived from an EMBL/GenBank/DDBJ whole genome shotgun (WGS) entry which is preliminary data.</text>
</comment>
<evidence type="ECO:0000313" key="2">
    <source>
        <dbReference type="Proteomes" id="UP001597641"/>
    </source>
</evidence>
<name>A0ABW6BXT6_9BACT</name>
<accession>A0ABW6BXT6</accession>
<dbReference type="SUPFAM" id="SSF53335">
    <property type="entry name" value="S-adenosyl-L-methionine-dependent methyltransferases"/>
    <property type="match status" value="1"/>
</dbReference>
<reference evidence="2" key="1">
    <citation type="journal article" date="2019" name="Int. J. Syst. Evol. Microbiol.">
        <title>The Global Catalogue of Microorganisms (GCM) 10K type strain sequencing project: providing services to taxonomists for standard genome sequencing and annotation.</title>
        <authorList>
            <consortium name="The Broad Institute Genomics Platform"/>
            <consortium name="The Broad Institute Genome Sequencing Center for Infectious Disease"/>
            <person name="Wu L."/>
            <person name="Ma J."/>
        </authorList>
    </citation>
    <scope>NUCLEOTIDE SEQUENCE [LARGE SCALE GENOMIC DNA]</scope>
    <source>
        <strain evidence="2">KCTC 23984</strain>
    </source>
</reference>
<dbReference type="InterPro" id="IPR029063">
    <property type="entry name" value="SAM-dependent_MTases_sf"/>
</dbReference>
<dbReference type="RefSeq" id="WP_377488417.1">
    <property type="nucleotide sequence ID" value="NZ_JBHUOX010000018.1"/>
</dbReference>
<gene>
    <name evidence="1" type="ORF">ACFS7Z_19870</name>
</gene>
<protein>
    <recommendedName>
        <fullName evidence="3">Class I SAM-dependent methyltransferase</fullName>
    </recommendedName>
</protein>
<proteinExistence type="predicted"/>